<dbReference type="AlphaFoldDB" id="A0A926NMC0"/>
<organism evidence="11 12">
    <name type="scientific">Metabacillus arenae</name>
    <dbReference type="NCBI Taxonomy" id="2771434"/>
    <lineage>
        <taxon>Bacteria</taxon>
        <taxon>Bacillati</taxon>
        <taxon>Bacillota</taxon>
        <taxon>Bacilli</taxon>
        <taxon>Bacillales</taxon>
        <taxon>Bacillaceae</taxon>
        <taxon>Metabacillus</taxon>
    </lineage>
</organism>
<evidence type="ECO:0000256" key="5">
    <source>
        <dbReference type="ARBA" id="ARBA00022692"/>
    </source>
</evidence>
<name>A0A926NMC0_9BACI</name>
<keyword evidence="12" id="KW-1185">Reference proteome</keyword>
<evidence type="ECO:0000256" key="1">
    <source>
        <dbReference type="ARBA" id="ARBA00004429"/>
    </source>
</evidence>
<feature type="domain" description="Tripartite ATP-independent periplasmic transporters DctQ component" evidence="10">
    <location>
        <begin position="23"/>
        <end position="151"/>
    </location>
</feature>
<proteinExistence type="inferred from homology"/>
<comment type="subcellular location">
    <subcellularLocation>
        <location evidence="1">Cell inner membrane</location>
        <topology evidence="1">Multi-pass membrane protein</topology>
    </subcellularLocation>
</comment>
<keyword evidence="4" id="KW-0997">Cell inner membrane</keyword>
<keyword evidence="2" id="KW-0813">Transport</keyword>
<dbReference type="InterPro" id="IPR055348">
    <property type="entry name" value="DctQ"/>
</dbReference>
<evidence type="ECO:0000256" key="8">
    <source>
        <dbReference type="ARBA" id="ARBA00038436"/>
    </source>
</evidence>
<keyword evidence="7 9" id="KW-0472">Membrane</keyword>
<dbReference type="PANTHER" id="PTHR35011">
    <property type="entry name" value="2,3-DIKETO-L-GULONATE TRAP TRANSPORTER SMALL PERMEASE PROTEIN YIAM"/>
    <property type="match status" value="1"/>
</dbReference>
<evidence type="ECO:0000259" key="10">
    <source>
        <dbReference type="Pfam" id="PF04290"/>
    </source>
</evidence>
<feature type="transmembrane region" description="Helical" evidence="9">
    <location>
        <begin position="48"/>
        <end position="64"/>
    </location>
</feature>
<evidence type="ECO:0000256" key="6">
    <source>
        <dbReference type="ARBA" id="ARBA00022989"/>
    </source>
</evidence>
<evidence type="ECO:0000256" key="9">
    <source>
        <dbReference type="SAM" id="Phobius"/>
    </source>
</evidence>
<feature type="transmembrane region" description="Helical" evidence="9">
    <location>
        <begin position="85"/>
        <end position="106"/>
    </location>
</feature>
<gene>
    <name evidence="11" type="ORF">IC621_24445</name>
</gene>
<dbReference type="GO" id="GO:0022857">
    <property type="term" value="F:transmembrane transporter activity"/>
    <property type="evidence" value="ECO:0007669"/>
    <property type="project" value="TreeGrafter"/>
</dbReference>
<feature type="transmembrane region" description="Helical" evidence="9">
    <location>
        <begin position="14"/>
        <end position="36"/>
    </location>
</feature>
<sequence length="168" mass="18814">MITIKGIIKNLEEIVACVFFSIMCSAVIIGVLARLFNFSIVWTDELSRYSFIWVVFIGSAAVLKRKKHITIEFLSVVVPKKTLKYLNTLIGICLISIFLVLIRFGILVTADTWSVPTTSLGIPTGLIYVVVPISGVLMTVYTILDLITIWRNKDGIEEPHPEERGVEI</sequence>
<dbReference type="GO" id="GO:0005886">
    <property type="term" value="C:plasma membrane"/>
    <property type="evidence" value="ECO:0007669"/>
    <property type="project" value="UniProtKB-SubCell"/>
</dbReference>
<dbReference type="InterPro" id="IPR007387">
    <property type="entry name" value="TRAP_DctQ"/>
</dbReference>
<evidence type="ECO:0000256" key="4">
    <source>
        <dbReference type="ARBA" id="ARBA00022519"/>
    </source>
</evidence>
<evidence type="ECO:0000313" key="11">
    <source>
        <dbReference type="EMBL" id="MBD1383340.1"/>
    </source>
</evidence>
<evidence type="ECO:0000256" key="3">
    <source>
        <dbReference type="ARBA" id="ARBA00022475"/>
    </source>
</evidence>
<comment type="similarity">
    <text evidence="8">Belongs to the TRAP transporter small permease family.</text>
</comment>
<dbReference type="Proteomes" id="UP000626844">
    <property type="component" value="Unassembled WGS sequence"/>
</dbReference>
<accession>A0A926NMC0</accession>
<feature type="transmembrane region" description="Helical" evidence="9">
    <location>
        <begin position="126"/>
        <end position="144"/>
    </location>
</feature>
<dbReference type="GO" id="GO:0015740">
    <property type="term" value="P:C4-dicarboxylate transport"/>
    <property type="evidence" value="ECO:0007669"/>
    <property type="project" value="TreeGrafter"/>
</dbReference>
<dbReference type="PANTHER" id="PTHR35011:SF2">
    <property type="entry name" value="2,3-DIKETO-L-GULONATE TRAP TRANSPORTER SMALL PERMEASE PROTEIN YIAM"/>
    <property type="match status" value="1"/>
</dbReference>
<comment type="caution">
    <text evidence="11">The sequence shown here is derived from an EMBL/GenBank/DDBJ whole genome shotgun (WGS) entry which is preliminary data.</text>
</comment>
<dbReference type="Pfam" id="PF04290">
    <property type="entry name" value="DctQ"/>
    <property type="match status" value="1"/>
</dbReference>
<dbReference type="EMBL" id="JACXAI010000051">
    <property type="protein sequence ID" value="MBD1383340.1"/>
    <property type="molecule type" value="Genomic_DNA"/>
</dbReference>
<keyword evidence="6 9" id="KW-1133">Transmembrane helix</keyword>
<dbReference type="RefSeq" id="WP_191162413.1">
    <property type="nucleotide sequence ID" value="NZ_JACXAI010000051.1"/>
</dbReference>
<keyword evidence="3" id="KW-1003">Cell membrane</keyword>
<evidence type="ECO:0000256" key="7">
    <source>
        <dbReference type="ARBA" id="ARBA00023136"/>
    </source>
</evidence>
<reference evidence="11" key="1">
    <citation type="submission" date="2020-09" db="EMBL/GenBank/DDBJ databases">
        <title>A novel bacterium of genus Bacillus, isolated from South China Sea.</title>
        <authorList>
            <person name="Huang H."/>
            <person name="Mo K."/>
            <person name="Hu Y."/>
        </authorList>
    </citation>
    <scope>NUCLEOTIDE SEQUENCE</scope>
    <source>
        <strain evidence="11">IB182487</strain>
    </source>
</reference>
<evidence type="ECO:0000256" key="2">
    <source>
        <dbReference type="ARBA" id="ARBA00022448"/>
    </source>
</evidence>
<keyword evidence="5 9" id="KW-0812">Transmembrane</keyword>
<protein>
    <submittedName>
        <fullName evidence="11">TRAP transporter small permease</fullName>
    </submittedName>
</protein>
<evidence type="ECO:0000313" key="12">
    <source>
        <dbReference type="Proteomes" id="UP000626844"/>
    </source>
</evidence>